<dbReference type="AlphaFoldDB" id="M1WJE4"/>
<evidence type="ECO:0000256" key="9">
    <source>
        <dbReference type="ARBA" id="ARBA00023143"/>
    </source>
</evidence>
<dbReference type="PRINTS" id="PR00955">
    <property type="entry name" value="FLGMOTORFLIM"/>
</dbReference>
<keyword evidence="6" id="KW-0145">Chemotaxis</keyword>
<evidence type="ECO:0000259" key="12">
    <source>
        <dbReference type="Pfam" id="PF01052"/>
    </source>
</evidence>
<dbReference type="PANTHER" id="PTHR30034:SF6">
    <property type="entry name" value="YOP PROTEINS TRANSLOCATION PROTEIN Q"/>
    <property type="match status" value="1"/>
</dbReference>
<comment type="subcellular location">
    <subcellularLocation>
        <location evidence="1">Bacterial flagellum basal body</location>
    </subcellularLocation>
    <subcellularLocation>
        <location evidence="2">Cell membrane</location>
        <topology evidence="2">Peripheral membrane protein</topology>
    </subcellularLocation>
</comment>
<keyword evidence="7" id="KW-0283">Flagellar rotation</keyword>
<dbReference type="Gene3D" id="2.30.330.10">
    <property type="entry name" value="SpoA-like"/>
    <property type="match status" value="1"/>
</dbReference>
<reference evidence="14" key="2">
    <citation type="journal article" date="2013" name="Stand. Genomic Sci.">
        <title>Complete genome sequence of Desulfocapsa sulfexigens, a marine deltaproteobacterium specialized in disproportionating inorganic sulfur compounds.</title>
        <authorList>
            <person name="Finster K.W."/>
            <person name="Kjeldsen K.U."/>
            <person name="Kube M."/>
            <person name="Reinhardt R."/>
            <person name="Mussmann M."/>
            <person name="Amann R."/>
            <person name="Schreiber L."/>
        </authorList>
    </citation>
    <scope>NUCLEOTIDE SEQUENCE [LARGE SCALE GENOMIC DNA]</scope>
    <source>
        <strain evidence="14">DSM 10523 / SB164P1</strain>
    </source>
</reference>
<evidence type="ECO:0000313" key="13">
    <source>
        <dbReference type="EMBL" id="CCH47751.1"/>
    </source>
</evidence>
<dbReference type="PATRIC" id="fig|879567.3.peg.534"/>
<feature type="domain" description="Flagellar motor switch protein FliN-like C-terminal" evidence="12">
    <location>
        <begin position="250"/>
        <end position="319"/>
    </location>
</feature>
<dbReference type="PIRSF" id="PIRSF002888">
    <property type="entry name" value="FliM"/>
    <property type="match status" value="1"/>
</dbReference>
<sequence length="325" mass="36629">MSKILEQDEVDALLRGLSGGDVETETEIPEDDSGVVAFDLANQDRIIRGRMPVLEIVNDRFARLCTNALANTMRKRVDINPISIDMSKFGDFMRSLPVPTSISIFKMDPLRGNALLVVDSRLVFALVENFFGGAGSQPKVEGRDFTPIEQAIVERVVKIALSNMEESWKPVHEVHVELVRTEVNPQFAAIVPPSDVVIVVTFEVELENAIGSLIVCLPYATMEPIRSKLHASFQSERLEVDHVWINRFKERLMETPVEMVVRMGRTTISGRQLLYLQEGDIILLDTDEDELLEAEVEGVRKFHGLPGRVKGNKSFQVIKEEEIRF</sequence>
<dbReference type="Pfam" id="PF01052">
    <property type="entry name" value="FliMN_C"/>
    <property type="match status" value="1"/>
</dbReference>
<dbReference type="GO" id="GO:0003774">
    <property type="term" value="F:cytoskeletal motor activity"/>
    <property type="evidence" value="ECO:0007669"/>
    <property type="project" value="InterPro"/>
</dbReference>
<evidence type="ECO:0000256" key="1">
    <source>
        <dbReference type="ARBA" id="ARBA00004117"/>
    </source>
</evidence>
<gene>
    <name evidence="13" type="primary">fliM</name>
    <name evidence="13" type="ordered locus">BN4_10513</name>
</gene>
<keyword evidence="13" id="KW-0966">Cell projection</keyword>
<evidence type="ECO:0000256" key="5">
    <source>
        <dbReference type="ARBA" id="ARBA00022475"/>
    </source>
</evidence>
<dbReference type="SUPFAM" id="SSF101801">
    <property type="entry name" value="Surface presentation of antigens (SPOA)"/>
    <property type="match status" value="1"/>
</dbReference>
<dbReference type="InterPro" id="IPR001689">
    <property type="entry name" value="Flag_FliM"/>
</dbReference>
<dbReference type="GO" id="GO:0050918">
    <property type="term" value="P:positive chemotaxis"/>
    <property type="evidence" value="ECO:0007669"/>
    <property type="project" value="TreeGrafter"/>
</dbReference>
<dbReference type="CDD" id="cd17908">
    <property type="entry name" value="FliM"/>
    <property type="match status" value="1"/>
</dbReference>
<dbReference type="eggNOG" id="COG1868">
    <property type="taxonomic scope" value="Bacteria"/>
</dbReference>
<keyword evidence="14" id="KW-1185">Reference proteome</keyword>
<evidence type="ECO:0000256" key="11">
    <source>
        <dbReference type="NCBIfam" id="TIGR01397"/>
    </source>
</evidence>
<dbReference type="GO" id="GO:0005886">
    <property type="term" value="C:plasma membrane"/>
    <property type="evidence" value="ECO:0007669"/>
    <property type="project" value="UniProtKB-SubCell"/>
</dbReference>
<dbReference type="GO" id="GO:0009425">
    <property type="term" value="C:bacterial-type flagellum basal body"/>
    <property type="evidence" value="ECO:0007669"/>
    <property type="project" value="UniProtKB-SubCell"/>
</dbReference>
<keyword evidence="8" id="KW-0472">Membrane</keyword>
<keyword evidence="5" id="KW-1003">Cell membrane</keyword>
<dbReference type="SUPFAM" id="SSF103039">
    <property type="entry name" value="CheC-like"/>
    <property type="match status" value="1"/>
</dbReference>
<dbReference type="Gene3D" id="3.40.1550.10">
    <property type="entry name" value="CheC-like"/>
    <property type="match status" value="1"/>
</dbReference>
<keyword evidence="9" id="KW-0975">Bacterial flagellum</keyword>
<reference evidence="13 14" key="1">
    <citation type="journal article" date="2013" name="PLoS ONE">
        <title>The first genomic and proteomic characterization of a deep-sea sulfate reducer: insights into the piezophilic lifestyle of Desulfovibrio piezophilus.</title>
        <authorList>
            <person name="Pradel N."/>
            <person name="Ji B."/>
            <person name="Gimenez G."/>
            <person name="Talla E."/>
            <person name="Lenoble P."/>
            <person name="Garel M."/>
            <person name="Tamburini C."/>
            <person name="Fourquet P."/>
            <person name="Lebrun R."/>
            <person name="Bertin P."/>
            <person name="Denis Y."/>
            <person name="Pophillat M."/>
            <person name="Barbe V."/>
            <person name="Ollivier B."/>
            <person name="Dolla A."/>
        </authorList>
    </citation>
    <scope>NUCLEOTIDE SEQUENCE [LARGE SCALE GENOMIC DNA]</scope>
    <source>
        <strain evidence="14">DSM 10523 / SB164P1</strain>
    </source>
</reference>
<evidence type="ECO:0000256" key="6">
    <source>
        <dbReference type="ARBA" id="ARBA00022500"/>
    </source>
</evidence>
<accession>M1WJE4</accession>
<comment type="similarity">
    <text evidence="3">Belongs to the FliM family.</text>
</comment>
<evidence type="ECO:0000256" key="4">
    <source>
        <dbReference type="ARBA" id="ARBA00021898"/>
    </source>
</evidence>
<comment type="function">
    <text evidence="10">FliM is one of three proteins (FliG, FliN, FliM) that forms the rotor-mounted switch complex (C ring), located at the base of the basal body. This complex interacts with the CheY and CheZ chemotaxis proteins, in addition to contacting components of the motor that determine the direction of flagellar rotation.</text>
</comment>
<dbReference type="InterPro" id="IPR001543">
    <property type="entry name" value="FliN-like_C"/>
</dbReference>
<dbReference type="Proteomes" id="UP000011724">
    <property type="component" value="Chromosome"/>
</dbReference>
<dbReference type="GO" id="GO:0071978">
    <property type="term" value="P:bacterial-type flagellum-dependent swarming motility"/>
    <property type="evidence" value="ECO:0007669"/>
    <property type="project" value="TreeGrafter"/>
</dbReference>
<dbReference type="OrthoDB" id="9806941at2"/>
<organism evidence="13 14">
    <name type="scientific">Pseudodesulfovibrio piezophilus (strain DSM 21447 / JCM 15486 / C1TLV30)</name>
    <name type="common">Desulfovibrio piezophilus</name>
    <dbReference type="NCBI Taxonomy" id="1322246"/>
    <lineage>
        <taxon>Bacteria</taxon>
        <taxon>Pseudomonadati</taxon>
        <taxon>Thermodesulfobacteriota</taxon>
        <taxon>Desulfovibrionia</taxon>
        <taxon>Desulfovibrionales</taxon>
        <taxon>Desulfovibrionaceae</taxon>
    </lineage>
</organism>
<dbReference type="Pfam" id="PF02154">
    <property type="entry name" value="FliM"/>
    <property type="match status" value="1"/>
</dbReference>
<evidence type="ECO:0000256" key="2">
    <source>
        <dbReference type="ARBA" id="ARBA00004202"/>
    </source>
</evidence>
<evidence type="ECO:0000256" key="8">
    <source>
        <dbReference type="ARBA" id="ARBA00023136"/>
    </source>
</evidence>
<evidence type="ECO:0000256" key="10">
    <source>
        <dbReference type="ARBA" id="ARBA00025044"/>
    </source>
</evidence>
<evidence type="ECO:0000256" key="3">
    <source>
        <dbReference type="ARBA" id="ARBA00011049"/>
    </source>
</evidence>
<dbReference type="HOGENOM" id="CLU_052646_1_2_7"/>
<dbReference type="PANTHER" id="PTHR30034">
    <property type="entry name" value="FLAGELLAR MOTOR SWITCH PROTEIN FLIM"/>
    <property type="match status" value="1"/>
</dbReference>
<protein>
    <recommendedName>
        <fullName evidence="4 11">Flagellar motor switch protein FliM</fullName>
    </recommendedName>
</protein>
<keyword evidence="13" id="KW-0282">Flagellum</keyword>
<proteinExistence type="inferred from homology"/>
<evidence type="ECO:0000313" key="14">
    <source>
        <dbReference type="Proteomes" id="UP000011724"/>
    </source>
</evidence>
<dbReference type="KEGG" id="dpi:BN4_10513"/>
<dbReference type="RefSeq" id="WP_015413806.1">
    <property type="nucleotide sequence ID" value="NC_020409.1"/>
</dbReference>
<dbReference type="InterPro" id="IPR028976">
    <property type="entry name" value="CheC-like_sf"/>
</dbReference>
<dbReference type="InterPro" id="IPR036429">
    <property type="entry name" value="SpoA-like_sf"/>
</dbReference>
<evidence type="ECO:0000256" key="7">
    <source>
        <dbReference type="ARBA" id="ARBA00022779"/>
    </source>
</evidence>
<keyword evidence="13" id="KW-0969">Cilium</keyword>
<name>M1WJE4_PSEP2</name>
<dbReference type="NCBIfam" id="TIGR01397">
    <property type="entry name" value="fliM_switch"/>
    <property type="match status" value="1"/>
</dbReference>
<dbReference type="BioCyc" id="DPIE1322246:BN4_RS02655-MONOMER"/>
<dbReference type="EMBL" id="FO203427">
    <property type="protein sequence ID" value="CCH47751.1"/>
    <property type="molecule type" value="Genomic_DNA"/>
</dbReference>
<dbReference type="STRING" id="1322246.BN4_10513"/>